<comment type="caution">
    <text evidence="1">The sequence shown here is derived from an EMBL/GenBank/DDBJ whole genome shotgun (WGS) entry which is preliminary data.</text>
</comment>
<dbReference type="PANTHER" id="PTHR46422">
    <property type="entry name" value="SERINE/THREONINE-PROTEIN PHOSPHATASE BSL3"/>
    <property type="match status" value="1"/>
</dbReference>
<evidence type="ECO:0000313" key="2">
    <source>
        <dbReference type="Proteomes" id="UP001237642"/>
    </source>
</evidence>
<organism evidence="1 2">
    <name type="scientific">Heracleum sosnowskyi</name>
    <dbReference type="NCBI Taxonomy" id="360622"/>
    <lineage>
        <taxon>Eukaryota</taxon>
        <taxon>Viridiplantae</taxon>
        <taxon>Streptophyta</taxon>
        <taxon>Embryophyta</taxon>
        <taxon>Tracheophyta</taxon>
        <taxon>Spermatophyta</taxon>
        <taxon>Magnoliopsida</taxon>
        <taxon>eudicotyledons</taxon>
        <taxon>Gunneridae</taxon>
        <taxon>Pentapetalae</taxon>
        <taxon>asterids</taxon>
        <taxon>campanulids</taxon>
        <taxon>Apiales</taxon>
        <taxon>Apiaceae</taxon>
        <taxon>Apioideae</taxon>
        <taxon>apioid superclade</taxon>
        <taxon>Tordylieae</taxon>
        <taxon>Tordyliinae</taxon>
        <taxon>Heracleum</taxon>
    </lineage>
</organism>
<reference evidence="1" key="1">
    <citation type="submission" date="2023-02" db="EMBL/GenBank/DDBJ databases">
        <title>Genome of toxic invasive species Heracleum sosnowskyi carries increased number of genes despite the absence of recent whole-genome duplications.</title>
        <authorList>
            <person name="Schelkunov M."/>
            <person name="Shtratnikova V."/>
            <person name="Makarenko M."/>
            <person name="Klepikova A."/>
            <person name="Omelchenko D."/>
            <person name="Novikova G."/>
            <person name="Obukhova E."/>
            <person name="Bogdanov V."/>
            <person name="Penin A."/>
            <person name="Logacheva M."/>
        </authorList>
    </citation>
    <scope>NUCLEOTIDE SEQUENCE</scope>
    <source>
        <strain evidence="1">Hsosn_3</strain>
        <tissue evidence="1">Leaf</tissue>
    </source>
</reference>
<reference evidence="1" key="2">
    <citation type="submission" date="2023-05" db="EMBL/GenBank/DDBJ databases">
        <authorList>
            <person name="Schelkunov M.I."/>
        </authorList>
    </citation>
    <scope>NUCLEOTIDE SEQUENCE</scope>
    <source>
        <strain evidence="1">Hsosn_3</strain>
        <tissue evidence="1">Leaf</tissue>
    </source>
</reference>
<dbReference type="Proteomes" id="UP001237642">
    <property type="component" value="Unassembled WGS sequence"/>
</dbReference>
<keyword evidence="2" id="KW-1185">Reference proteome</keyword>
<gene>
    <name evidence="1" type="ORF">POM88_017760</name>
</gene>
<protein>
    <submittedName>
        <fullName evidence="1">Uncharacterized protein</fullName>
    </submittedName>
</protein>
<accession>A0AAD8MYK3</accession>
<evidence type="ECO:0000313" key="1">
    <source>
        <dbReference type="EMBL" id="KAK1389582.1"/>
    </source>
</evidence>
<dbReference type="AlphaFoldDB" id="A0AAD8MYK3"/>
<sequence>MENLLNVLMTVFEVSSGLGKDCISLFVMVDLEIELIDRLFTRWYYLNVMNGCTENSGGVLEDIVYENVLTSCDLTDDGWISVRQRNVVVAASVQLEGYSCSHVTVVQGAREVDPCWMSIERFRGMEHKDLWVVVDGGRICITVLVTAARVFVSNAVAAGEDAAVEFCRHAVVAVDDLNGGLRGGLLLNDLIVAEVLATNAAASTSYVQTGRLGGKYGFRTTQSKSESGKGSDGPVVLSTDYSMLQRRLDKGADYLVEASEAESEASTTLAATKVRQVIGKVEPPV</sequence>
<dbReference type="EMBL" id="JAUIZM010000004">
    <property type="protein sequence ID" value="KAK1389582.1"/>
    <property type="molecule type" value="Genomic_DNA"/>
</dbReference>
<dbReference type="PANTHER" id="PTHR46422:SF4">
    <property type="entry name" value="SERINE_THREONINE-PROTEIN PHOSPHATASE BSL3"/>
    <property type="match status" value="1"/>
</dbReference>
<proteinExistence type="predicted"/>
<name>A0AAD8MYK3_9APIA</name>